<organism evidence="1 2">
    <name type="scientific">Hyalomma asiaticum</name>
    <name type="common">Tick</name>
    <dbReference type="NCBI Taxonomy" id="266040"/>
    <lineage>
        <taxon>Eukaryota</taxon>
        <taxon>Metazoa</taxon>
        <taxon>Ecdysozoa</taxon>
        <taxon>Arthropoda</taxon>
        <taxon>Chelicerata</taxon>
        <taxon>Arachnida</taxon>
        <taxon>Acari</taxon>
        <taxon>Parasitiformes</taxon>
        <taxon>Ixodida</taxon>
        <taxon>Ixodoidea</taxon>
        <taxon>Ixodidae</taxon>
        <taxon>Hyalomminae</taxon>
        <taxon>Hyalomma</taxon>
    </lineage>
</organism>
<dbReference type="Proteomes" id="UP000821845">
    <property type="component" value="Chromosome 6"/>
</dbReference>
<protein>
    <submittedName>
        <fullName evidence="1">Uncharacterized protein</fullName>
    </submittedName>
</protein>
<evidence type="ECO:0000313" key="2">
    <source>
        <dbReference type="Proteomes" id="UP000821845"/>
    </source>
</evidence>
<evidence type="ECO:0000313" key="1">
    <source>
        <dbReference type="EMBL" id="KAH6927384.1"/>
    </source>
</evidence>
<gene>
    <name evidence="1" type="ORF">HPB50_002462</name>
</gene>
<keyword evidence="2" id="KW-1185">Reference proteome</keyword>
<proteinExistence type="predicted"/>
<name>A0ACB7S3K9_HYAAI</name>
<sequence>MQSVRGTEAQDENCSDDTGDDVTVGPEDRDKSVSATDYFVSGSEENDDGEMSSSSGDDEDSSEATIVSARQWILLDVDPVKPPRFPFLAIPGKTFNLSLPDDITEHIQQFLDDELITSGRRNQSPSS</sequence>
<dbReference type="EMBL" id="CM023486">
    <property type="protein sequence ID" value="KAH6927384.1"/>
    <property type="molecule type" value="Genomic_DNA"/>
</dbReference>
<reference evidence="1" key="1">
    <citation type="submission" date="2020-05" db="EMBL/GenBank/DDBJ databases">
        <title>Large-scale comparative analyses of tick genomes elucidate their genetic diversity and vector capacities.</title>
        <authorList>
            <person name="Jia N."/>
            <person name="Wang J."/>
            <person name="Shi W."/>
            <person name="Du L."/>
            <person name="Sun Y."/>
            <person name="Zhan W."/>
            <person name="Jiang J."/>
            <person name="Wang Q."/>
            <person name="Zhang B."/>
            <person name="Ji P."/>
            <person name="Sakyi L.B."/>
            <person name="Cui X."/>
            <person name="Yuan T."/>
            <person name="Jiang B."/>
            <person name="Yang W."/>
            <person name="Lam T.T.-Y."/>
            <person name="Chang Q."/>
            <person name="Ding S."/>
            <person name="Wang X."/>
            <person name="Zhu J."/>
            <person name="Ruan X."/>
            <person name="Zhao L."/>
            <person name="Wei J."/>
            <person name="Que T."/>
            <person name="Du C."/>
            <person name="Cheng J."/>
            <person name="Dai P."/>
            <person name="Han X."/>
            <person name="Huang E."/>
            <person name="Gao Y."/>
            <person name="Liu J."/>
            <person name="Shao H."/>
            <person name="Ye R."/>
            <person name="Li L."/>
            <person name="Wei W."/>
            <person name="Wang X."/>
            <person name="Wang C."/>
            <person name="Yang T."/>
            <person name="Huo Q."/>
            <person name="Li W."/>
            <person name="Guo W."/>
            <person name="Chen H."/>
            <person name="Zhou L."/>
            <person name="Ni X."/>
            <person name="Tian J."/>
            <person name="Zhou Y."/>
            <person name="Sheng Y."/>
            <person name="Liu T."/>
            <person name="Pan Y."/>
            <person name="Xia L."/>
            <person name="Li J."/>
            <person name="Zhao F."/>
            <person name="Cao W."/>
        </authorList>
    </citation>
    <scope>NUCLEOTIDE SEQUENCE</scope>
    <source>
        <strain evidence="1">Hyas-2018</strain>
    </source>
</reference>
<comment type="caution">
    <text evidence="1">The sequence shown here is derived from an EMBL/GenBank/DDBJ whole genome shotgun (WGS) entry which is preliminary data.</text>
</comment>
<accession>A0ACB7S3K9</accession>